<comment type="caution">
    <text evidence="2">The sequence shown here is derived from an EMBL/GenBank/DDBJ whole genome shotgun (WGS) entry which is preliminary data.</text>
</comment>
<accession>A0A397NPS2</accession>
<dbReference type="InterPro" id="IPR050126">
    <property type="entry name" value="Ap4A_hydrolase"/>
</dbReference>
<dbReference type="CDD" id="cd00144">
    <property type="entry name" value="MPP_PPP_family"/>
    <property type="match status" value="1"/>
</dbReference>
<dbReference type="GO" id="GO:0110154">
    <property type="term" value="P:RNA decapping"/>
    <property type="evidence" value="ECO:0007669"/>
    <property type="project" value="TreeGrafter"/>
</dbReference>
<dbReference type="SUPFAM" id="SSF56300">
    <property type="entry name" value="Metallo-dependent phosphatases"/>
    <property type="match status" value="1"/>
</dbReference>
<dbReference type="PANTHER" id="PTHR42850">
    <property type="entry name" value="METALLOPHOSPHOESTERASE"/>
    <property type="match status" value="1"/>
</dbReference>
<protein>
    <submittedName>
        <fullName evidence="2">Serine/threonine protein phosphatase 1</fullName>
    </submittedName>
</protein>
<dbReference type="InterPro" id="IPR004843">
    <property type="entry name" value="Calcineurin-like_PHP"/>
</dbReference>
<evidence type="ECO:0000313" key="2">
    <source>
        <dbReference type="EMBL" id="RIA36765.1"/>
    </source>
</evidence>
<dbReference type="GO" id="GO:0008803">
    <property type="term" value="F:bis(5'-nucleosyl)-tetraphosphatase (symmetrical) activity"/>
    <property type="evidence" value="ECO:0007669"/>
    <property type="project" value="TreeGrafter"/>
</dbReference>
<dbReference type="PANTHER" id="PTHR42850:SF4">
    <property type="entry name" value="ZINC-DEPENDENT ENDOPOLYPHOSPHATASE"/>
    <property type="match status" value="1"/>
</dbReference>
<proteinExistence type="predicted"/>
<dbReference type="Pfam" id="PF00149">
    <property type="entry name" value="Metallophos"/>
    <property type="match status" value="1"/>
</dbReference>
<reference evidence="2 3" key="1">
    <citation type="submission" date="2018-08" db="EMBL/GenBank/DDBJ databases">
        <title>Genomic Encyclopedia of Type Strains, Phase IV (KMG-IV): sequencing the most valuable type-strain genomes for metagenomic binning, comparative biology and taxonomic classification.</title>
        <authorList>
            <person name="Goeker M."/>
        </authorList>
    </citation>
    <scope>NUCLEOTIDE SEQUENCE [LARGE SCALE GENOMIC DNA]</scope>
    <source>
        <strain evidence="2 3">DSM 25527</strain>
    </source>
</reference>
<dbReference type="Proteomes" id="UP000266568">
    <property type="component" value="Unassembled WGS sequence"/>
</dbReference>
<dbReference type="GO" id="GO:0005737">
    <property type="term" value="C:cytoplasm"/>
    <property type="evidence" value="ECO:0007669"/>
    <property type="project" value="TreeGrafter"/>
</dbReference>
<gene>
    <name evidence="2" type="ORF">DFR49_4053</name>
</gene>
<name>A0A397NPS2_9SPHN</name>
<dbReference type="OrthoDB" id="9807890at2"/>
<evidence type="ECO:0000313" key="3">
    <source>
        <dbReference type="Proteomes" id="UP000266568"/>
    </source>
</evidence>
<dbReference type="Gene3D" id="3.60.21.10">
    <property type="match status" value="1"/>
</dbReference>
<organism evidence="2 3">
    <name type="scientific">Hephaestia caeni</name>
    <dbReference type="NCBI Taxonomy" id="645617"/>
    <lineage>
        <taxon>Bacteria</taxon>
        <taxon>Pseudomonadati</taxon>
        <taxon>Pseudomonadota</taxon>
        <taxon>Alphaproteobacteria</taxon>
        <taxon>Sphingomonadales</taxon>
        <taxon>Sphingomonadaceae</taxon>
        <taxon>Hephaestia</taxon>
    </lineage>
</organism>
<sequence length="253" mass="27189">MVFGRFARGAPATFALPPGERAYAIGDVHGRLDLLQQLLGRIDADDAARGNATTHLILLGDLVDRGPDSAGVIRLVQRLAAASRHVRVIKGNHEEVFVKAARGNVRAARGLLEMGGYETLASFGIDAETADHGTLDDLCALIAERVPAEAIDFLDRGENLVLLGDYLFVHAGIRPGKPLDQQAGADLRWIREPFLSARRRDPWMIVHGHTPGDAVDHGPQRIGIDTGAFATGVLTAIGLEGTERWFLQTDAAA</sequence>
<dbReference type="EMBL" id="QXDC01000005">
    <property type="protein sequence ID" value="RIA36765.1"/>
    <property type="molecule type" value="Genomic_DNA"/>
</dbReference>
<dbReference type="InterPro" id="IPR029052">
    <property type="entry name" value="Metallo-depent_PP-like"/>
</dbReference>
<evidence type="ECO:0000259" key="1">
    <source>
        <dbReference type="Pfam" id="PF00149"/>
    </source>
</evidence>
<keyword evidence="3" id="KW-1185">Reference proteome</keyword>
<feature type="domain" description="Calcineurin-like phosphoesterase" evidence="1">
    <location>
        <begin position="23"/>
        <end position="213"/>
    </location>
</feature>
<dbReference type="GO" id="GO:0016791">
    <property type="term" value="F:phosphatase activity"/>
    <property type="evidence" value="ECO:0007669"/>
    <property type="project" value="TreeGrafter"/>
</dbReference>
<dbReference type="AlphaFoldDB" id="A0A397NPS2"/>